<organism evidence="1">
    <name type="scientific">Arundo donax</name>
    <name type="common">Giant reed</name>
    <name type="synonym">Donax arundinaceus</name>
    <dbReference type="NCBI Taxonomy" id="35708"/>
    <lineage>
        <taxon>Eukaryota</taxon>
        <taxon>Viridiplantae</taxon>
        <taxon>Streptophyta</taxon>
        <taxon>Embryophyta</taxon>
        <taxon>Tracheophyta</taxon>
        <taxon>Spermatophyta</taxon>
        <taxon>Magnoliopsida</taxon>
        <taxon>Liliopsida</taxon>
        <taxon>Poales</taxon>
        <taxon>Poaceae</taxon>
        <taxon>PACMAD clade</taxon>
        <taxon>Arundinoideae</taxon>
        <taxon>Arundineae</taxon>
        <taxon>Arundo</taxon>
    </lineage>
</organism>
<evidence type="ECO:0000313" key="1">
    <source>
        <dbReference type="EMBL" id="JAD43746.1"/>
    </source>
</evidence>
<dbReference type="EMBL" id="GBRH01254149">
    <property type="protein sequence ID" value="JAD43746.1"/>
    <property type="molecule type" value="Transcribed_RNA"/>
</dbReference>
<reference evidence="1" key="2">
    <citation type="journal article" date="2015" name="Data Brief">
        <title>Shoot transcriptome of the giant reed, Arundo donax.</title>
        <authorList>
            <person name="Barrero R.A."/>
            <person name="Guerrero F.D."/>
            <person name="Moolhuijzen P."/>
            <person name="Goolsby J.A."/>
            <person name="Tidwell J."/>
            <person name="Bellgard S.E."/>
            <person name="Bellgard M.I."/>
        </authorList>
    </citation>
    <scope>NUCLEOTIDE SEQUENCE</scope>
    <source>
        <tissue evidence="1">Shoot tissue taken approximately 20 cm above the soil surface</tissue>
    </source>
</reference>
<protein>
    <submittedName>
        <fullName evidence="1">Uncharacterized protein</fullName>
    </submittedName>
</protein>
<name>A0A0A8ZY25_ARUDO</name>
<dbReference type="AlphaFoldDB" id="A0A0A8ZY25"/>
<reference evidence="1" key="1">
    <citation type="submission" date="2014-09" db="EMBL/GenBank/DDBJ databases">
        <authorList>
            <person name="Magalhaes I.L.F."/>
            <person name="Oliveira U."/>
            <person name="Santos F.R."/>
            <person name="Vidigal T.H.D.A."/>
            <person name="Brescovit A.D."/>
            <person name="Santos A.J."/>
        </authorList>
    </citation>
    <scope>NUCLEOTIDE SEQUENCE</scope>
    <source>
        <tissue evidence="1">Shoot tissue taken approximately 20 cm above the soil surface</tissue>
    </source>
</reference>
<accession>A0A0A8ZY25</accession>
<proteinExistence type="predicted"/>
<sequence>MKNSKVIAYKVGWKNRRWN</sequence>